<dbReference type="Proteomes" id="UP000242474">
    <property type="component" value="Unassembled WGS sequence"/>
</dbReference>
<dbReference type="AlphaFoldDB" id="A0A2G5BG16"/>
<gene>
    <name evidence="2" type="ORF">COEREDRAFT_85832</name>
</gene>
<feature type="compositionally biased region" description="Polar residues" evidence="1">
    <location>
        <begin position="1"/>
        <end position="17"/>
    </location>
</feature>
<organism evidence="2 3">
    <name type="scientific">Coemansia reversa (strain ATCC 12441 / NRRL 1564)</name>
    <dbReference type="NCBI Taxonomy" id="763665"/>
    <lineage>
        <taxon>Eukaryota</taxon>
        <taxon>Fungi</taxon>
        <taxon>Fungi incertae sedis</taxon>
        <taxon>Zoopagomycota</taxon>
        <taxon>Kickxellomycotina</taxon>
        <taxon>Kickxellomycetes</taxon>
        <taxon>Kickxellales</taxon>
        <taxon>Kickxellaceae</taxon>
        <taxon>Coemansia</taxon>
    </lineage>
</organism>
<feature type="region of interest" description="Disordered" evidence="1">
    <location>
        <begin position="1"/>
        <end position="36"/>
    </location>
</feature>
<sequence>MTLASGITSVSQDDSTPPISPAIDMRSEDEQTKAEEEWGKCELLRALGEKNPEHKEDDIVDLHAVVNLIGDHVIFFEYYVYSGLFISTVTTELNNVILKDEPESSKEFKIYVVQGEKTRVLVSKIPDGALVKDHLDTCLGGPCLYYQFIEEEPLPQAVNPCPEHEQAETEEEQKKYELLKALGKENSEQEVDKKVELEAFVNWIDDPEENHVFYVYDSLSISAVTTELNKIIFKDKLKSLERFKIYVVCSNNDTKLVNKISNDALVKDYAYTITRGRCLDYQFMEEE</sequence>
<evidence type="ECO:0000313" key="3">
    <source>
        <dbReference type="Proteomes" id="UP000242474"/>
    </source>
</evidence>
<name>A0A2G5BG16_COERN</name>
<feature type="compositionally biased region" description="Basic and acidic residues" evidence="1">
    <location>
        <begin position="25"/>
        <end position="36"/>
    </location>
</feature>
<protein>
    <submittedName>
        <fullName evidence="2">Uncharacterized protein</fullName>
    </submittedName>
</protein>
<accession>A0A2G5BG16</accession>
<dbReference type="EMBL" id="KZ303492">
    <property type="protein sequence ID" value="PIA17968.1"/>
    <property type="molecule type" value="Genomic_DNA"/>
</dbReference>
<evidence type="ECO:0000313" key="2">
    <source>
        <dbReference type="EMBL" id="PIA17968.1"/>
    </source>
</evidence>
<reference evidence="2 3" key="1">
    <citation type="journal article" date="2015" name="Genome Biol. Evol.">
        <title>Phylogenomic analyses indicate that early fungi evolved digesting cell walls of algal ancestors of land plants.</title>
        <authorList>
            <person name="Chang Y."/>
            <person name="Wang S."/>
            <person name="Sekimoto S."/>
            <person name="Aerts A.L."/>
            <person name="Choi C."/>
            <person name="Clum A."/>
            <person name="LaButti K.M."/>
            <person name="Lindquist E.A."/>
            <person name="Yee Ngan C."/>
            <person name="Ohm R.A."/>
            <person name="Salamov A.A."/>
            <person name="Grigoriev I.V."/>
            <person name="Spatafora J.W."/>
            <person name="Berbee M.L."/>
        </authorList>
    </citation>
    <scope>NUCLEOTIDE SEQUENCE [LARGE SCALE GENOMIC DNA]</scope>
    <source>
        <strain evidence="2 3">NRRL 1564</strain>
    </source>
</reference>
<proteinExistence type="predicted"/>
<keyword evidence="3" id="KW-1185">Reference proteome</keyword>
<evidence type="ECO:0000256" key="1">
    <source>
        <dbReference type="SAM" id="MobiDB-lite"/>
    </source>
</evidence>